<dbReference type="Gene3D" id="3.30.450.40">
    <property type="match status" value="2"/>
</dbReference>
<dbReference type="RefSeq" id="WP_337334927.1">
    <property type="nucleotide sequence ID" value="NZ_JBBDHC010000006.1"/>
</dbReference>
<dbReference type="Gene3D" id="3.20.20.450">
    <property type="entry name" value="EAL domain"/>
    <property type="match status" value="1"/>
</dbReference>
<keyword evidence="5" id="KW-1185">Reference proteome</keyword>
<keyword evidence="1" id="KW-0175">Coiled coil</keyword>
<evidence type="ECO:0000256" key="1">
    <source>
        <dbReference type="SAM" id="Coils"/>
    </source>
</evidence>
<dbReference type="SUPFAM" id="SSF55073">
    <property type="entry name" value="Nucleotide cyclase"/>
    <property type="match status" value="1"/>
</dbReference>
<evidence type="ECO:0000259" key="2">
    <source>
        <dbReference type="PROSITE" id="PS50883"/>
    </source>
</evidence>
<protein>
    <submittedName>
        <fullName evidence="4">EAL domain-containing protein</fullName>
    </submittedName>
</protein>
<proteinExistence type="predicted"/>
<sequence length="992" mass="110885">MKQRGNAIATGEASADRCPDVARSELVLTGNRVQSLLESLLAWSRLRMDVRGHALYVRDAAGALEWCGAAGGVDREVGDFLAAACWRGEAELPPPDWLALPLADREERLGVLVTRFRNPVDAGQHDAMDAAARILSHRLPGALELERLSQAMEKLAEAERLQYALYRIADLASGEREMDEVLTELHAIIAGLMYAENFYIALYDAQRQMISLPYFRDSVDPDPPDIGEFPVSLWEGSLTLHVLRTGKAMMGPSDALLAEHDLEQGGFGPQSEAWLGVPMLRGTEVIGALVVQSYDRRRRYGEKDHALLNFVAQHVATALDRVRSHEELERRVRERTEDLKAANQALRRQVQERERSEKLQAALFRIAELGSTSGSLDAFYESLHGVIGELIHARNFYIALLSEDGTRLDFSYSVDERDPVRQSRQLGCGLTEYVLRTGQPLLADVARIMELEEQGEARSHGTVATIWLGVPLIYDARTVGVMVTQSYDQKHSYGKREQDILTFVSYHIANALQRKRQADSLREANVVLEERVRERTEALAATNQTLREQIAERERAERRLRHAALHDSLTGLPNRALLLERMSGALERYRKDPLNHAFAVLFLDLDRFKVVNDSVGHLVGDELLKAAGARIRTQLPDEALIARLGGDEFAILLETRDAATRAQDVARHIIRTLEEPLHIGGKDIYSSTSIGITFAQAHYRTAEELLRDADVALYRAKANGRRRFEVFDETLRGQVLLQMELEGNLRRAVTRREFEPVFQPILQLDDGRIAGFEALLRWRHPQHGLLAPGAFLAQAEESGLSEEIDWQVFDSAFAQADALLGREAYLGINVGARHFRAPQFVEVLLYRLDAVGFNPAQLRIEITERVLLEDPVHSRQLMDRLRSHGISVALDDFGTGYSSLSYLHQFPLQALKIDRSFISPLDSSEPGNSPTVLRAIHALGTELGLEVIAEGIETDEQLRLLKNLGRGTCGQGFLLARPASLHDLLGAGLRGR</sequence>
<dbReference type="InterPro" id="IPR043128">
    <property type="entry name" value="Rev_trsase/Diguanyl_cyclase"/>
</dbReference>
<name>A0AAW9R4X7_9GAMM</name>
<organism evidence="4 5">
    <name type="scientific">Denitratimonas tolerans</name>
    <dbReference type="NCBI Taxonomy" id="1338420"/>
    <lineage>
        <taxon>Bacteria</taxon>
        <taxon>Pseudomonadati</taxon>
        <taxon>Pseudomonadota</taxon>
        <taxon>Gammaproteobacteria</taxon>
        <taxon>Lysobacterales</taxon>
        <taxon>Lysobacteraceae</taxon>
        <taxon>Denitratimonas</taxon>
    </lineage>
</organism>
<feature type="coiled-coil region" evidence="1">
    <location>
        <begin position="325"/>
        <end position="359"/>
    </location>
</feature>
<dbReference type="SMART" id="SM00065">
    <property type="entry name" value="GAF"/>
    <property type="match status" value="2"/>
</dbReference>
<gene>
    <name evidence="4" type="ORF">WB794_05945</name>
</gene>
<evidence type="ECO:0000259" key="3">
    <source>
        <dbReference type="PROSITE" id="PS50887"/>
    </source>
</evidence>
<dbReference type="SMART" id="SM00267">
    <property type="entry name" value="GGDEF"/>
    <property type="match status" value="1"/>
</dbReference>
<dbReference type="Pfam" id="PF13185">
    <property type="entry name" value="GAF_2"/>
    <property type="match status" value="2"/>
</dbReference>
<dbReference type="AlphaFoldDB" id="A0AAW9R4X7"/>
<dbReference type="SUPFAM" id="SSF141868">
    <property type="entry name" value="EAL domain-like"/>
    <property type="match status" value="1"/>
</dbReference>
<evidence type="ECO:0000313" key="5">
    <source>
        <dbReference type="Proteomes" id="UP001364472"/>
    </source>
</evidence>
<evidence type="ECO:0000313" key="4">
    <source>
        <dbReference type="EMBL" id="MEJ1249213.1"/>
    </source>
</evidence>
<dbReference type="InterPro" id="IPR001633">
    <property type="entry name" value="EAL_dom"/>
</dbReference>
<dbReference type="NCBIfam" id="TIGR00254">
    <property type="entry name" value="GGDEF"/>
    <property type="match status" value="1"/>
</dbReference>
<dbReference type="InterPro" id="IPR035919">
    <property type="entry name" value="EAL_sf"/>
</dbReference>
<dbReference type="Proteomes" id="UP001364472">
    <property type="component" value="Unassembled WGS sequence"/>
</dbReference>
<dbReference type="InterPro" id="IPR052155">
    <property type="entry name" value="Biofilm_reg_signaling"/>
</dbReference>
<comment type="caution">
    <text evidence="4">The sequence shown here is derived from an EMBL/GenBank/DDBJ whole genome shotgun (WGS) entry which is preliminary data.</text>
</comment>
<dbReference type="PANTHER" id="PTHR44757">
    <property type="entry name" value="DIGUANYLATE CYCLASE DGCP"/>
    <property type="match status" value="1"/>
</dbReference>
<dbReference type="Pfam" id="PF00563">
    <property type="entry name" value="EAL"/>
    <property type="match status" value="1"/>
</dbReference>
<dbReference type="SUPFAM" id="SSF55781">
    <property type="entry name" value="GAF domain-like"/>
    <property type="match status" value="2"/>
</dbReference>
<dbReference type="PROSITE" id="PS50883">
    <property type="entry name" value="EAL"/>
    <property type="match status" value="1"/>
</dbReference>
<dbReference type="Pfam" id="PF00990">
    <property type="entry name" value="GGDEF"/>
    <property type="match status" value="1"/>
</dbReference>
<dbReference type="CDD" id="cd01948">
    <property type="entry name" value="EAL"/>
    <property type="match status" value="1"/>
</dbReference>
<dbReference type="SMART" id="SM00052">
    <property type="entry name" value="EAL"/>
    <property type="match status" value="1"/>
</dbReference>
<dbReference type="CDD" id="cd01949">
    <property type="entry name" value="GGDEF"/>
    <property type="match status" value="1"/>
</dbReference>
<dbReference type="PANTHER" id="PTHR44757:SF2">
    <property type="entry name" value="BIOFILM ARCHITECTURE MAINTENANCE PROTEIN MBAA"/>
    <property type="match status" value="1"/>
</dbReference>
<dbReference type="InterPro" id="IPR029787">
    <property type="entry name" value="Nucleotide_cyclase"/>
</dbReference>
<dbReference type="InterPro" id="IPR029016">
    <property type="entry name" value="GAF-like_dom_sf"/>
</dbReference>
<accession>A0AAW9R4X7</accession>
<dbReference type="InterPro" id="IPR003018">
    <property type="entry name" value="GAF"/>
</dbReference>
<dbReference type="PROSITE" id="PS50887">
    <property type="entry name" value="GGDEF"/>
    <property type="match status" value="1"/>
</dbReference>
<dbReference type="EMBL" id="JBBDHC010000006">
    <property type="protein sequence ID" value="MEJ1249213.1"/>
    <property type="molecule type" value="Genomic_DNA"/>
</dbReference>
<feature type="domain" description="GGDEF" evidence="3">
    <location>
        <begin position="596"/>
        <end position="729"/>
    </location>
</feature>
<dbReference type="Gene3D" id="3.30.70.270">
    <property type="match status" value="1"/>
</dbReference>
<reference evidence="4 5" key="1">
    <citation type="journal article" date="2016" name="Antonie Van Leeuwenhoek">
        <title>Denitratimonas tolerans gen. nov., sp. nov., a denitrifying bacterium isolated from a bioreactor for tannery wastewater treatment.</title>
        <authorList>
            <person name="Han S.I."/>
            <person name="Kim J.O."/>
            <person name="Lee Y.R."/>
            <person name="Ekpeghere K.I."/>
            <person name="Koh S.C."/>
            <person name="Whang K.S."/>
        </authorList>
    </citation>
    <scope>NUCLEOTIDE SEQUENCE [LARGE SCALE GENOMIC DNA]</scope>
    <source>
        <strain evidence="4 5">KACC 17565</strain>
    </source>
</reference>
<feature type="domain" description="EAL" evidence="2">
    <location>
        <begin position="738"/>
        <end position="992"/>
    </location>
</feature>
<dbReference type="InterPro" id="IPR000160">
    <property type="entry name" value="GGDEF_dom"/>
</dbReference>
<feature type="coiled-coil region" evidence="1">
    <location>
        <begin position="539"/>
        <end position="566"/>
    </location>
</feature>